<evidence type="ECO:0000313" key="3">
    <source>
        <dbReference type="Proteomes" id="UP000284296"/>
    </source>
</evidence>
<accession>A0A412Q0R5</accession>
<dbReference type="AlphaFoldDB" id="A0A412Q0R5"/>
<dbReference type="PROSITE" id="PS51257">
    <property type="entry name" value="PROKAR_LIPOPROTEIN"/>
    <property type="match status" value="1"/>
</dbReference>
<organism evidence="2 3">
    <name type="scientific">Agathobacter rectalis</name>
    <dbReference type="NCBI Taxonomy" id="39491"/>
    <lineage>
        <taxon>Bacteria</taxon>
        <taxon>Bacillati</taxon>
        <taxon>Bacillota</taxon>
        <taxon>Clostridia</taxon>
        <taxon>Lachnospirales</taxon>
        <taxon>Lachnospiraceae</taxon>
        <taxon>Agathobacter</taxon>
    </lineage>
</organism>
<keyword evidence="1" id="KW-1133">Transmembrane helix</keyword>
<feature type="transmembrane region" description="Helical" evidence="1">
    <location>
        <begin position="112"/>
        <end position="133"/>
    </location>
</feature>
<keyword evidence="1" id="KW-0472">Membrane</keyword>
<feature type="transmembrane region" description="Helical" evidence="1">
    <location>
        <begin position="243"/>
        <end position="265"/>
    </location>
</feature>
<dbReference type="EMBL" id="QRXG01000029">
    <property type="protein sequence ID" value="RGT79259.1"/>
    <property type="molecule type" value="Genomic_DNA"/>
</dbReference>
<name>A0A412Q0R5_9FIRM</name>
<proteinExistence type="predicted"/>
<feature type="transmembrane region" description="Helical" evidence="1">
    <location>
        <begin position="139"/>
        <end position="158"/>
    </location>
</feature>
<comment type="caution">
    <text evidence="2">The sequence shown here is derived from an EMBL/GenBank/DDBJ whole genome shotgun (WGS) entry which is preliminary data.</text>
</comment>
<keyword evidence="1" id="KW-0812">Transmembrane</keyword>
<protein>
    <recommendedName>
        <fullName evidence="4">Beta-carotene 15,15'-monooxygenase</fullName>
    </recommendedName>
</protein>
<dbReference type="RefSeq" id="WP_118004696.1">
    <property type="nucleotide sequence ID" value="NZ_QRXF01000029.1"/>
</dbReference>
<sequence>MENKTDSSFERSILFRVVAIIVCIIIACISFFGLAKSYSSPESKINKETIKYLDEKKTTALELSASATAVSTLITLAPGDDGTPVANKLMDLAGYFLIVVSAIYLEKYLLTILGALTFKWLIPISMLALAVYFGSKKELFWKIGVKIFIFGLAIYAVIPVSVHVSKMIYSTYQESIDATIDEANDLADESEASKDDDKDSKKSKDTESSFIDKAKDAVNSVKNTLSVTANSVKNMVNKFIDGLAVLIVTTCLIPVLVIVFFIWLVKLVLGSAISSPGAVAMRGGKDNKHDNR</sequence>
<evidence type="ECO:0008006" key="4">
    <source>
        <dbReference type="Google" id="ProtNLM"/>
    </source>
</evidence>
<evidence type="ECO:0000256" key="1">
    <source>
        <dbReference type="SAM" id="Phobius"/>
    </source>
</evidence>
<feature type="transmembrane region" description="Helical" evidence="1">
    <location>
        <begin position="89"/>
        <end position="105"/>
    </location>
</feature>
<feature type="transmembrane region" description="Helical" evidence="1">
    <location>
        <begin position="13"/>
        <end position="38"/>
    </location>
</feature>
<evidence type="ECO:0000313" key="2">
    <source>
        <dbReference type="EMBL" id="RGT79259.1"/>
    </source>
</evidence>
<dbReference type="Proteomes" id="UP000284296">
    <property type="component" value="Unassembled WGS sequence"/>
</dbReference>
<gene>
    <name evidence="2" type="ORF">DWX06_13230</name>
</gene>
<reference evidence="2 3" key="1">
    <citation type="submission" date="2018-08" db="EMBL/GenBank/DDBJ databases">
        <title>A genome reference for cultivated species of the human gut microbiota.</title>
        <authorList>
            <person name="Zou Y."/>
            <person name="Xue W."/>
            <person name="Luo G."/>
        </authorList>
    </citation>
    <scope>NUCLEOTIDE SEQUENCE [LARGE SCALE GENOMIC DNA]</scope>
    <source>
        <strain evidence="2 3">AF18-16LB</strain>
    </source>
</reference>